<gene>
    <name evidence="10" type="ORF">DSTB1V02_LOCUS9593</name>
</gene>
<name>A0A7R9FP33_9CRUS</name>
<dbReference type="PANTHER" id="PTHR13140">
    <property type="entry name" value="MYOSIN"/>
    <property type="match status" value="1"/>
</dbReference>
<dbReference type="FunFam" id="1.10.10.820:FF:000001">
    <property type="entry name" value="Myosin heavy chain"/>
    <property type="match status" value="1"/>
</dbReference>
<dbReference type="GO" id="GO:0048731">
    <property type="term" value="P:system development"/>
    <property type="evidence" value="ECO:0007669"/>
    <property type="project" value="UniProtKB-ARBA"/>
</dbReference>
<sequence length="809" mass="94197">MAKTLFSLQQAFGNAKTTQNDNSSRFGKYIQLDYTKQNTIMGAFLRTYLLEKSRVVFQADNERSYHIFYQLCSARNSEEMKPLSLGLTISLHQDQFHYLNQGKNSYIDGIDDSKQFQETKTALNIFGIFQNLQIQLYRVLAAILHIGNITILDSIDESESCGIPFAFIVEFINKNLTRGSSPARFIGILDIYGFEIFDRNSFEQLCINYANEKLQQQYCQRKEDGIETTAYKLIKLKFYHPQSSQFNVTAESDEIDIQLMLNFIPHILGHVRNSLQQVFVLEQEEYSREEIDWKSIDFYDNQPCIDLIEGKPLGILSLLDEECRMPNGSDKSWVGKLYDECQKQQHFIKPKFSNSAFLISHFAGKVEYECEGFLDKNRDIVHEELIEVVKDSDDAYVAEMFLSEEERSGKSKKRQAPMPPGTSTSIGKASTTEVSPASKHLKHTVGSQFRDSLNQLMNALNATTPHYVRCIKPNRNKNPSFFDKEHVTQQLRACGVYETIRISTLGWPYEEFFLRFRVLINSKDIGFLDLTEDPSVYKTSCIKIIQRIMQDEEAYKFGKTKLFLRANALANMEKCLSDRILACHILIQKIIRGYLSRRKYKQVKQSVLLLQTFARGFLARRGKTAFLHTYRLAKKIRRTRAAIKIQKNVRAFICQRRYQRLRASVIRLQTLIRAHNARLHHGKLLRNAKVVVIQRHFKGYSARRKFKHIKETVLFLQTCGRGLLARKFTFLSTSRIAEDIRRERAAKKIQKIVRTFISQRKYQRLRSWVIQFQAFIRGRKARLHYGTLHRRAKVLIHVLISCEYVSYSI</sequence>
<dbReference type="GO" id="GO:0016020">
    <property type="term" value="C:membrane"/>
    <property type="evidence" value="ECO:0007669"/>
    <property type="project" value="TreeGrafter"/>
</dbReference>
<dbReference type="Gene3D" id="1.10.10.820">
    <property type="match status" value="1"/>
</dbReference>
<dbReference type="Pfam" id="PF00612">
    <property type="entry name" value="IQ"/>
    <property type="match status" value="6"/>
</dbReference>
<feature type="compositionally biased region" description="Polar residues" evidence="8">
    <location>
        <begin position="421"/>
        <end position="435"/>
    </location>
</feature>
<dbReference type="OrthoDB" id="6108017at2759"/>
<keyword evidence="2" id="KW-0547">Nucleotide-binding</keyword>
<comment type="caution">
    <text evidence="7">Lacks conserved residue(s) required for the propagation of feature annotation.</text>
</comment>
<feature type="domain" description="Myosin motor" evidence="9">
    <location>
        <begin position="1"/>
        <end position="577"/>
    </location>
</feature>
<dbReference type="AlphaFoldDB" id="A0A7R9FP33"/>
<dbReference type="InterPro" id="IPR001609">
    <property type="entry name" value="Myosin_head_motor_dom-like"/>
</dbReference>
<dbReference type="GO" id="GO:0048513">
    <property type="term" value="P:animal organ development"/>
    <property type="evidence" value="ECO:0007669"/>
    <property type="project" value="UniProtKB-ARBA"/>
</dbReference>
<evidence type="ECO:0000256" key="4">
    <source>
        <dbReference type="ARBA" id="ARBA00023123"/>
    </source>
</evidence>
<evidence type="ECO:0000256" key="6">
    <source>
        <dbReference type="ARBA" id="ARBA00023203"/>
    </source>
</evidence>
<dbReference type="InterPro" id="IPR036961">
    <property type="entry name" value="Kinesin_motor_dom_sf"/>
</dbReference>
<evidence type="ECO:0000256" key="3">
    <source>
        <dbReference type="ARBA" id="ARBA00022840"/>
    </source>
</evidence>
<dbReference type="Gene3D" id="3.30.70.1590">
    <property type="match status" value="1"/>
</dbReference>
<dbReference type="InterPro" id="IPR027417">
    <property type="entry name" value="P-loop_NTPase"/>
</dbReference>
<dbReference type="Gene3D" id="3.40.850.10">
    <property type="entry name" value="Kinesin motor domain"/>
    <property type="match status" value="3"/>
</dbReference>
<dbReference type="PROSITE" id="PS51456">
    <property type="entry name" value="MYOSIN_MOTOR"/>
    <property type="match status" value="1"/>
</dbReference>
<dbReference type="GO" id="GO:0009888">
    <property type="term" value="P:tissue development"/>
    <property type="evidence" value="ECO:0007669"/>
    <property type="project" value="UniProtKB-ARBA"/>
</dbReference>
<keyword evidence="4 7" id="KW-0518">Myosin</keyword>
<dbReference type="GO" id="GO:0051015">
    <property type="term" value="F:actin filament binding"/>
    <property type="evidence" value="ECO:0007669"/>
    <property type="project" value="TreeGrafter"/>
</dbReference>
<dbReference type="SMART" id="SM00242">
    <property type="entry name" value="MYSc"/>
    <property type="match status" value="1"/>
</dbReference>
<accession>A0A7R9FP33</accession>
<dbReference type="Gene3D" id="1.20.58.530">
    <property type="match status" value="2"/>
</dbReference>
<keyword evidence="5" id="KW-0505">Motor protein</keyword>
<dbReference type="SUPFAM" id="SSF52540">
    <property type="entry name" value="P-loop containing nucleoside triphosphate hydrolases"/>
    <property type="match status" value="2"/>
</dbReference>
<evidence type="ECO:0000256" key="2">
    <source>
        <dbReference type="ARBA" id="ARBA00022741"/>
    </source>
</evidence>
<dbReference type="PRINTS" id="PR00193">
    <property type="entry name" value="MYOSINHEAVY"/>
</dbReference>
<dbReference type="Pfam" id="PF00063">
    <property type="entry name" value="Myosin_head"/>
    <property type="match status" value="3"/>
</dbReference>
<dbReference type="GO" id="GO:0016459">
    <property type="term" value="C:myosin complex"/>
    <property type="evidence" value="ECO:0007669"/>
    <property type="project" value="UniProtKB-KW"/>
</dbReference>
<dbReference type="SMART" id="SM00015">
    <property type="entry name" value="IQ"/>
    <property type="match status" value="7"/>
</dbReference>
<dbReference type="GO" id="GO:0007015">
    <property type="term" value="P:actin filament organization"/>
    <property type="evidence" value="ECO:0007669"/>
    <property type="project" value="TreeGrafter"/>
</dbReference>
<dbReference type="GO" id="GO:0005524">
    <property type="term" value="F:ATP binding"/>
    <property type="evidence" value="ECO:0007669"/>
    <property type="project" value="UniProtKB-KW"/>
</dbReference>
<dbReference type="InterPro" id="IPR000048">
    <property type="entry name" value="IQ_motif_EF-hand-BS"/>
</dbReference>
<comment type="similarity">
    <text evidence="1 7">Belongs to the TRAFAC class myosin-kinesin ATPase superfamily. Myosin family.</text>
</comment>
<dbReference type="PANTHER" id="PTHR13140:SF706">
    <property type="entry name" value="DILUTE CLASS UNCONVENTIONAL MYOSIN, ISOFORM C"/>
    <property type="match status" value="1"/>
</dbReference>
<proteinExistence type="inferred from homology"/>
<dbReference type="Gene3D" id="1.20.120.720">
    <property type="entry name" value="Myosin VI head, motor domain, U50 subdomain"/>
    <property type="match status" value="3"/>
</dbReference>
<dbReference type="Proteomes" id="UP000677054">
    <property type="component" value="Unassembled WGS sequence"/>
</dbReference>
<dbReference type="GO" id="GO:0005737">
    <property type="term" value="C:cytoplasm"/>
    <property type="evidence" value="ECO:0007669"/>
    <property type="project" value="TreeGrafter"/>
</dbReference>
<dbReference type="GO" id="GO:0000146">
    <property type="term" value="F:microfilament motor activity"/>
    <property type="evidence" value="ECO:0007669"/>
    <property type="project" value="TreeGrafter"/>
</dbReference>
<evidence type="ECO:0000256" key="1">
    <source>
        <dbReference type="ARBA" id="ARBA00008314"/>
    </source>
</evidence>
<dbReference type="Gene3D" id="1.20.5.190">
    <property type="match status" value="4"/>
</dbReference>
<dbReference type="EMBL" id="LR902015">
    <property type="protein sequence ID" value="CAD7249806.1"/>
    <property type="molecule type" value="Genomic_DNA"/>
</dbReference>
<evidence type="ECO:0000313" key="10">
    <source>
        <dbReference type="EMBL" id="CAD7249806.1"/>
    </source>
</evidence>
<evidence type="ECO:0000256" key="7">
    <source>
        <dbReference type="PROSITE-ProRule" id="PRU00782"/>
    </source>
</evidence>
<evidence type="ECO:0000313" key="11">
    <source>
        <dbReference type="Proteomes" id="UP000677054"/>
    </source>
</evidence>
<organism evidence="10">
    <name type="scientific">Darwinula stevensoni</name>
    <dbReference type="NCBI Taxonomy" id="69355"/>
    <lineage>
        <taxon>Eukaryota</taxon>
        <taxon>Metazoa</taxon>
        <taxon>Ecdysozoa</taxon>
        <taxon>Arthropoda</taxon>
        <taxon>Crustacea</taxon>
        <taxon>Oligostraca</taxon>
        <taxon>Ostracoda</taxon>
        <taxon>Podocopa</taxon>
        <taxon>Podocopida</taxon>
        <taxon>Darwinulocopina</taxon>
        <taxon>Darwinuloidea</taxon>
        <taxon>Darwinulidae</taxon>
        <taxon>Darwinula</taxon>
    </lineage>
</organism>
<evidence type="ECO:0000256" key="5">
    <source>
        <dbReference type="ARBA" id="ARBA00023175"/>
    </source>
</evidence>
<dbReference type="EMBL" id="CAJPEV010002498">
    <property type="protein sequence ID" value="CAG0897110.1"/>
    <property type="molecule type" value="Genomic_DNA"/>
</dbReference>
<evidence type="ECO:0000259" key="9">
    <source>
        <dbReference type="PROSITE" id="PS51456"/>
    </source>
</evidence>
<keyword evidence="3" id="KW-0067">ATP-binding</keyword>
<feature type="region of interest" description="Actin-binding" evidence="7">
    <location>
        <begin position="453"/>
        <end position="475"/>
    </location>
</feature>
<keyword evidence="11" id="KW-1185">Reference proteome</keyword>
<keyword evidence="6 7" id="KW-0009">Actin-binding</keyword>
<feature type="region of interest" description="Disordered" evidence="8">
    <location>
        <begin position="407"/>
        <end position="441"/>
    </location>
</feature>
<dbReference type="PROSITE" id="PS50096">
    <property type="entry name" value="IQ"/>
    <property type="match status" value="7"/>
</dbReference>
<reference evidence="10" key="1">
    <citation type="submission" date="2020-11" db="EMBL/GenBank/DDBJ databases">
        <authorList>
            <person name="Tran Van P."/>
        </authorList>
    </citation>
    <scope>NUCLEOTIDE SEQUENCE</scope>
</reference>
<evidence type="ECO:0000256" key="8">
    <source>
        <dbReference type="SAM" id="MobiDB-lite"/>
    </source>
</evidence>
<protein>
    <recommendedName>
        <fullName evidence="9">Myosin motor domain-containing protein</fullName>
    </recommendedName>
</protein>